<dbReference type="EMBL" id="HF935596">
    <property type="protein sequence ID" value="CCX31394.1"/>
    <property type="molecule type" value="Genomic_DNA"/>
</dbReference>
<evidence type="ECO:0000313" key="1">
    <source>
        <dbReference type="EMBL" id="CCX31394.1"/>
    </source>
</evidence>
<accession>U4LH10</accession>
<gene>
    <name evidence="1" type="ORF">PCON_10741</name>
</gene>
<organism evidence="1 2">
    <name type="scientific">Pyronema omphalodes (strain CBS 100304)</name>
    <name type="common">Pyronema confluens</name>
    <dbReference type="NCBI Taxonomy" id="1076935"/>
    <lineage>
        <taxon>Eukaryota</taxon>
        <taxon>Fungi</taxon>
        <taxon>Dikarya</taxon>
        <taxon>Ascomycota</taxon>
        <taxon>Pezizomycotina</taxon>
        <taxon>Pezizomycetes</taxon>
        <taxon>Pezizales</taxon>
        <taxon>Pyronemataceae</taxon>
        <taxon>Pyronema</taxon>
    </lineage>
</organism>
<protein>
    <submittedName>
        <fullName evidence="1">Uncharacterized protein</fullName>
    </submittedName>
</protein>
<sequence>MGYRDGTKFNTLNTVSIPAEIDRSDEMVLVRFQYQVSIAYPTLPYPLPWWPPNLVALPTSNRTNQMTK</sequence>
<reference evidence="1 2" key="1">
    <citation type="journal article" date="2013" name="PLoS Genet.">
        <title>The genome and development-dependent transcriptomes of Pyronema confluens: a window into fungal evolution.</title>
        <authorList>
            <person name="Traeger S."/>
            <person name="Altegoer F."/>
            <person name="Freitag M."/>
            <person name="Gabaldon T."/>
            <person name="Kempken F."/>
            <person name="Kumar A."/>
            <person name="Marcet-Houben M."/>
            <person name="Poggeler S."/>
            <person name="Stajich J.E."/>
            <person name="Nowrousian M."/>
        </authorList>
    </citation>
    <scope>NUCLEOTIDE SEQUENCE [LARGE SCALE GENOMIC DNA]</scope>
    <source>
        <strain evidence="2">CBS 100304</strain>
        <tissue evidence="1">Vegetative mycelium</tissue>
    </source>
</reference>
<keyword evidence="2" id="KW-1185">Reference proteome</keyword>
<proteinExistence type="predicted"/>
<evidence type="ECO:0000313" key="2">
    <source>
        <dbReference type="Proteomes" id="UP000018144"/>
    </source>
</evidence>
<dbReference type="Proteomes" id="UP000018144">
    <property type="component" value="Unassembled WGS sequence"/>
</dbReference>
<name>U4LH10_PYROM</name>
<dbReference type="AlphaFoldDB" id="U4LH10"/>